<protein>
    <recommendedName>
        <fullName evidence="8">ATP synthase subunit delta</fullName>
    </recommendedName>
    <alternativeName>
        <fullName evidence="8">ATP synthase F(1) sector subunit delta</fullName>
    </alternativeName>
    <alternativeName>
        <fullName evidence="8">F-type ATPase subunit delta</fullName>
        <shortName evidence="8">F-ATPase subunit delta</shortName>
    </alternativeName>
</protein>
<dbReference type="Proteomes" id="UP000235739">
    <property type="component" value="Unassembled WGS sequence"/>
</dbReference>
<dbReference type="PRINTS" id="PR00125">
    <property type="entry name" value="ATPASEDELTA"/>
</dbReference>
<keyword evidence="2 8" id="KW-0813">Transport</keyword>
<evidence type="ECO:0000256" key="1">
    <source>
        <dbReference type="ARBA" id="ARBA00004370"/>
    </source>
</evidence>
<reference evidence="9 11" key="1">
    <citation type="journal article" date="2017" name="Elife">
        <title>Extensive horizontal gene transfer in cheese-associated bacteria.</title>
        <authorList>
            <person name="Bonham K.S."/>
            <person name="Wolfe B.E."/>
            <person name="Dutton R.J."/>
        </authorList>
    </citation>
    <scope>NUCLEOTIDE SEQUENCE [LARGE SCALE GENOMIC DNA]</scope>
    <source>
        <strain evidence="9 11">JB182</strain>
    </source>
</reference>
<dbReference type="NCBIfam" id="NF009967">
    <property type="entry name" value="PRK13430.1"/>
    <property type="match status" value="1"/>
</dbReference>
<keyword evidence="8" id="KW-1003">Cell membrane</keyword>
<sequence length="270" mass="28706">MASVSSESLAKALAFLEPKLALASIELPKELFAVLEVLDANAGLRRALTDPARDAAEKAGLLAQLLHGKVSADAEDTVAQLASTRWSSERDISDALETLAVTAVTAVAEQQDGASGLNKLEQDLFSFIEVVRGNHELQRALDDAQAPVEAKRALALKLVPNASQTSQVLISQAVSNPRGLKPAALLERFVELVAKRQQRWIASVTSSVELSATQLSRLETSLNKLYGRQLKLNATIDPSLVGGLVVKVGDEVVDASVASRVADLRRALAS</sequence>
<dbReference type="EMBL" id="SPDS01000001">
    <property type="protein sequence ID" value="TFH57574.1"/>
    <property type="molecule type" value="Genomic_DNA"/>
</dbReference>
<evidence type="ECO:0000313" key="10">
    <source>
        <dbReference type="EMBL" id="TFH57574.1"/>
    </source>
</evidence>
<dbReference type="InterPro" id="IPR000711">
    <property type="entry name" value="ATPase_OSCP/dsu"/>
</dbReference>
<dbReference type="HAMAP" id="MF_01416">
    <property type="entry name" value="ATP_synth_delta_bact"/>
    <property type="match status" value="1"/>
</dbReference>
<dbReference type="NCBIfam" id="TIGR01145">
    <property type="entry name" value="ATP_synt_delta"/>
    <property type="match status" value="1"/>
</dbReference>
<dbReference type="EMBL" id="PNQX01000001">
    <property type="protein sequence ID" value="PMQ21310.1"/>
    <property type="molecule type" value="Genomic_DNA"/>
</dbReference>
<dbReference type="InterPro" id="IPR026015">
    <property type="entry name" value="ATP_synth_OSCP/delta_N_sf"/>
</dbReference>
<evidence type="ECO:0000313" key="11">
    <source>
        <dbReference type="Proteomes" id="UP000235739"/>
    </source>
</evidence>
<comment type="subcellular location">
    <subcellularLocation>
        <location evidence="8">Cell membrane</location>
        <topology evidence="8">Peripheral membrane protein</topology>
    </subcellularLocation>
    <subcellularLocation>
        <location evidence="1">Membrane</location>
    </subcellularLocation>
</comment>
<evidence type="ECO:0000256" key="4">
    <source>
        <dbReference type="ARBA" id="ARBA00023065"/>
    </source>
</evidence>
<evidence type="ECO:0000256" key="5">
    <source>
        <dbReference type="ARBA" id="ARBA00023136"/>
    </source>
</evidence>
<comment type="function">
    <text evidence="8">F(1)F(0) ATP synthase produces ATP from ADP in the presence of a proton or sodium gradient. F-type ATPases consist of two structural domains, F(1) containing the extramembraneous catalytic core and F(0) containing the membrane proton channel, linked together by a central stalk and a peripheral stalk. During catalysis, ATP synthesis in the catalytic domain of F(1) is coupled via a rotary mechanism of the central stalk subunits to proton translocation.</text>
</comment>
<evidence type="ECO:0000256" key="8">
    <source>
        <dbReference type="HAMAP-Rule" id="MF_01416"/>
    </source>
</evidence>
<reference evidence="10 12" key="2">
    <citation type="submission" date="2019-03" db="EMBL/GenBank/DDBJ databases">
        <title>Glutamicibacter sp. LJH19 genome.</title>
        <authorList>
            <person name="Sinai Borker S."/>
            <person name="Kumar R."/>
        </authorList>
    </citation>
    <scope>NUCLEOTIDE SEQUENCE [LARGE SCALE GENOMIC DNA]</scope>
    <source>
        <strain evidence="10 12">LJH19</strain>
    </source>
</reference>
<dbReference type="InterPro" id="IPR020781">
    <property type="entry name" value="ATPase_OSCP/d_CS"/>
</dbReference>
<comment type="function">
    <text evidence="8">This protein is part of the stalk that links CF(0) to CF(1). It either transmits conformational changes from CF(0) to CF(1) or is implicated in proton conduction.</text>
</comment>
<evidence type="ECO:0000256" key="2">
    <source>
        <dbReference type="ARBA" id="ARBA00022448"/>
    </source>
</evidence>
<comment type="similarity">
    <text evidence="8">Belongs to the ATPase delta chain family.</text>
</comment>
<evidence type="ECO:0000313" key="9">
    <source>
        <dbReference type="EMBL" id="PMQ21310.1"/>
    </source>
</evidence>
<comment type="caution">
    <text evidence="9">The sequence shown here is derived from an EMBL/GenBank/DDBJ whole genome shotgun (WGS) entry which is preliminary data.</text>
</comment>
<dbReference type="AlphaFoldDB" id="A0A2N7S584"/>
<dbReference type="GO" id="GO:0045259">
    <property type="term" value="C:proton-transporting ATP synthase complex"/>
    <property type="evidence" value="ECO:0007669"/>
    <property type="project" value="UniProtKB-KW"/>
</dbReference>
<evidence type="ECO:0000256" key="7">
    <source>
        <dbReference type="ARBA" id="ARBA00023310"/>
    </source>
</evidence>
<dbReference type="OMA" id="FRFGRIV"/>
<keyword evidence="6 8" id="KW-0139">CF(1)</keyword>
<organism evidence="9 11">
    <name type="scientific">Glutamicibacter arilaitensis</name>
    <dbReference type="NCBI Taxonomy" id="256701"/>
    <lineage>
        <taxon>Bacteria</taxon>
        <taxon>Bacillati</taxon>
        <taxon>Actinomycetota</taxon>
        <taxon>Actinomycetes</taxon>
        <taxon>Micrococcales</taxon>
        <taxon>Micrococcaceae</taxon>
        <taxon>Glutamicibacter</taxon>
    </lineage>
</organism>
<evidence type="ECO:0000256" key="3">
    <source>
        <dbReference type="ARBA" id="ARBA00022781"/>
    </source>
</evidence>
<keyword evidence="3 8" id="KW-0375">Hydrogen ion transport</keyword>
<dbReference type="Proteomes" id="UP000297638">
    <property type="component" value="Unassembled WGS sequence"/>
</dbReference>
<accession>A0A2N7S584</accession>
<gene>
    <name evidence="8" type="primary">atpH</name>
    <name evidence="9" type="ORF">CIK84_07075</name>
    <name evidence="10" type="ORF">EXY26_11580</name>
</gene>
<keyword evidence="4 8" id="KW-0406">Ion transport</keyword>
<dbReference type="GO" id="GO:0005886">
    <property type="term" value="C:plasma membrane"/>
    <property type="evidence" value="ECO:0007669"/>
    <property type="project" value="UniProtKB-SubCell"/>
</dbReference>
<dbReference type="PROSITE" id="PS00389">
    <property type="entry name" value="ATPASE_DELTA"/>
    <property type="match status" value="1"/>
</dbReference>
<keyword evidence="7 8" id="KW-0066">ATP synthesis</keyword>
<proteinExistence type="inferred from homology"/>
<dbReference type="SUPFAM" id="SSF47928">
    <property type="entry name" value="N-terminal domain of the delta subunit of the F1F0-ATP synthase"/>
    <property type="match status" value="1"/>
</dbReference>
<dbReference type="GeneID" id="303184859"/>
<dbReference type="PANTHER" id="PTHR11910">
    <property type="entry name" value="ATP SYNTHASE DELTA CHAIN"/>
    <property type="match status" value="1"/>
</dbReference>
<dbReference type="RefSeq" id="WP_013348623.1">
    <property type="nucleotide sequence ID" value="NZ_JABUYH010000004.1"/>
</dbReference>
<keyword evidence="5 8" id="KW-0472">Membrane</keyword>
<dbReference type="GO" id="GO:0046933">
    <property type="term" value="F:proton-transporting ATP synthase activity, rotational mechanism"/>
    <property type="evidence" value="ECO:0007669"/>
    <property type="project" value="UniProtKB-UniRule"/>
</dbReference>
<name>A0A2N7S584_9MICC</name>
<evidence type="ECO:0000256" key="6">
    <source>
        <dbReference type="ARBA" id="ARBA00023196"/>
    </source>
</evidence>
<evidence type="ECO:0000313" key="12">
    <source>
        <dbReference type="Proteomes" id="UP000297638"/>
    </source>
</evidence>
<dbReference type="Pfam" id="PF00213">
    <property type="entry name" value="OSCP"/>
    <property type="match status" value="1"/>
</dbReference>